<keyword evidence="8" id="KW-0645">Protease</keyword>
<dbReference type="AlphaFoldDB" id="J7T6M5"/>
<dbReference type="GO" id="GO:0046872">
    <property type="term" value="F:metal ion binding"/>
    <property type="evidence" value="ECO:0007669"/>
    <property type="project" value="UniProtKB-KW"/>
</dbReference>
<dbReference type="CDD" id="cd01092">
    <property type="entry name" value="APP-like"/>
    <property type="match status" value="1"/>
</dbReference>
<evidence type="ECO:0000259" key="6">
    <source>
        <dbReference type="Pfam" id="PF00557"/>
    </source>
</evidence>
<keyword evidence="5" id="KW-0464">Manganese</keyword>
<dbReference type="SUPFAM" id="SSF55920">
    <property type="entry name" value="Creatinase/aminopeptidase"/>
    <property type="match status" value="1"/>
</dbReference>
<reference evidence="8 9" key="1">
    <citation type="journal article" date="2012" name="J. Bacteriol.">
        <title>Genome Sequence of the Lantibiotic Bacteriocin Producer Streptococcus salivarius Strain K12.</title>
        <authorList>
            <person name="Barretto C."/>
            <person name="Alvarez-Martin P."/>
            <person name="Foata F."/>
            <person name="Renault P."/>
            <person name="Berger B."/>
        </authorList>
    </citation>
    <scope>NUCLEOTIDE SEQUENCE [LARGE SCALE GENOMIC DNA]</scope>
    <source>
        <strain evidence="8 9">K12</strain>
    </source>
</reference>
<dbReference type="PROSITE" id="PS00491">
    <property type="entry name" value="PROLINE_PEPTIDASE"/>
    <property type="match status" value="1"/>
</dbReference>
<dbReference type="InterPro" id="IPR001131">
    <property type="entry name" value="Peptidase_M24B_aminopep-P_CS"/>
</dbReference>
<dbReference type="EMBL" id="ALIF01000001">
    <property type="protein sequence ID" value="EJO16710.1"/>
    <property type="molecule type" value="Genomic_DNA"/>
</dbReference>
<dbReference type="MEROPS" id="M24.006"/>
<dbReference type="EC" id="3.4.11.9" evidence="8"/>
<dbReference type="InterPro" id="IPR050659">
    <property type="entry name" value="Peptidase_M24B"/>
</dbReference>
<dbReference type="GO" id="GO:0004177">
    <property type="term" value="F:aminopeptidase activity"/>
    <property type="evidence" value="ECO:0007669"/>
    <property type="project" value="UniProtKB-KW"/>
</dbReference>
<evidence type="ECO:0000256" key="4">
    <source>
        <dbReference type="ARBA" id="ARBA00022801"/>
    </source>
</evidence>
<comment type="similarity">
    <text evidence="2">Belongs to the peptidase M24B family.</text>
</comment>
<evidence type="ECO:0000256" key="5">
    <source>
        <dbReference type="ARBA" id="ARBA00023211"/>
    </source>
</evidence>
<dbReference type="Pfam" id="PF01321">
    <property type="entry name" value="Creatinase_N"/>
    <property type="match status" value="1"/>
</dbReference>
<dbReference type="Gene3D" id="3.40.350.10">
    <property type="entry name" value="Creatinase/prolidase N-terminal domain"/>
    <property type="match status" value="1"/>
</dbReference>
<dbReference type="InterPro" id="IPR029149">
    <property type="entry name" value="Creatin/AminoP/Spt16_N"/>
</dbReference>
<dbReference type="PATRIC" id="fig|1200793.3.peg.600"/>
<feature type="domain" description="Creatinase N-terminal" evidence="7">
    <location>
        <begin position="37"/>
        <end position="166"/>
    </location>
</feature>
<proteinExistence type="inferred from homology"/>
<keyword evidence="8" id="KW-0031">Aminopeptidase</keyword>
<sequence length="393" mass="44108">MKVNDLMKSQKNSLHFPYKSDRMSVRNTKEFFSMSKLDRIRHFLNENKAGLAIVSDPVTVNYLTGFDCDPHERQMFLFVYENREPALFVPALEVARASALLDFPVFGYVDSENPWQKIKAGLASTDSPIIYAEFDNLNVTKFQGLQTVFDGRFENLTPFIQKMRVIKSADEIQKMIVAGDYADKAVNIGFDNISLDVTETDIIAQIEFGIKRLGYEMSFETMVLTGNNAANPHGIPGSNKIEKDALLLFDLGCMVNGYASDMTRTVAVGKPDDFKKEIYHLTLEAQQAALDMIKPGVTASEVDAAARNVIEKAGYGEYFNHRLGHGIGMDVHEFPSIMEGNDMVIEEGMCFSVEPGIYIPEKVGVRIEDCGYVTKDGFEVFTHTPKELLYFDV</sequence>
<organism evidence="8 9">
    <name type="scientific">Streptococcus salivarius K12</name>
    <dbReference type="NCBI Taxonomy" id="1200793"/>
    <lineage>
        <taxon>Bacteria</taxon>
        <taxon>Bacillati</taxon>
        <taxon>Bacillota</taxon>
        <taxon>Bacilli</taxon>
        <taxon>Lactobacillales</taxon>
        <taxon>Streptococcaceae</taxon>
        <taxon>Streptococcus</taxon>
    </lineage>
</organism>
<gene>
    <name evidence="8" type="ORF">RSSL_01572</name>
</gene>
<evidence type="ECO:0000256" key="2">
    <source>
        <dbReference type="ARBA" id="ARBA00008766"/>
    </source>
</evidence>
<feature type="domain" description="Peptidase M24" evidence="6">
    <location>
        <begin position="174"/>
        <end position="375"/>
    </location>
</feature>
<dbReference type="PRINTS" id="PR00599">
    <property type="entry name" value="MAPEPTIDASE"/>
</dbReference>
<dbReference type="InterPro" id="IPR036005">
    <property type="entry name" value="Creatinase/aminopeptidase-like"/>
</dbReference>
<dbReference type="InterPro" id="IPR000587">
    <property type="entry name" value="Creatinase_N"/>
</dbReference>
<dbReference type="PANTHER" id="PTHR46112:SF10">
    <property type="entry name" value="DIPEPTIDASE YKVY-RELATED"/>
    <property type="match status" value="1"/>
</dbReference>
<evidence type="ECO:0000259" key="7">
    <source>
        <dbReference type="Pfam" id="PF01321"/>
    </source>
</evidence>
<comment type="caution">
    <text evidence="8">The sequence shown here is derived from an EMBL/GenBank/DDBJ whole genome shotgun (WGS) entry which is preliminary data.</text>
</comment>
<keyword evidence="3" id="KW-0479">Metal-binding</keyword>
<dbReference type="InterPro" id="IPR001714">
    <property type="entry name" value="Pept_M24_MAP"/>
</dbReference>
<dbReference type="InterPro" id="IPR000994">
    <property type="entry name" value="Pept_M24"/>
</dbReference>
<dbReference type="PANTHER" id="PTHR46112">
    <property type="entry name" value="AMINOPEPTIDASE"/>
    <property type="match status" value="1"/>
</dbReference>
<evidence type="ECO:0000256" key="1">
    <source>
        <dbReference type="ARBA" id="ARBA00001936"/>
    </source>
</evidence>
<name>J7T6M5_STRSL</name>
<evidence type="ECO:0000313" key="9">
    <source>
        <dbReference type="Proteomes" id="UP000006983"/>
    </source>
</evidence>
<accession>J7T6M5</accession>
<evidence type="ECO:0000313" key="8">
    <source>
        <dbReference type="EMBL" id="EJO16710.1"/>
    </source>
</evidence>
<dbReference type="Proteomes" id="UP000006983">
    <property type="component" value="Unassembled WGS sequence"/>
</dbReference>
<dbReference type="Gene3D" id="3.90.230.10">
    <property type="entry name" value="Creatinase/methionine aminopeptidase superfamily"/>
    <property type="match status" value="1"/>
</dbReference>
<dbReference type="Pfam" id="PF00557">
    <property type="entry name" value="Peptidase_M24"/>
    <property type="match status" value="1"/>
</dbReference>
<keyword evidence="4 8" id="KW-0378">Hydrolase</keyword>
<keyword evidence="9" id="KW-1185">Reference proteome</keyword>
<comment type="cofactor">
    <cofactor evidence="1">
        <name>Mn(2+)</name>
        <dbReference type="ChEBI" id="CHEBI:29035"/>
    </cofactor>
</comment>
<evidence type="ECO:0000256" key="3">
    <source>
        <dbReference type="ARBA" id="ARBA00022723"/>
    </source>
</evidence>
<dbReference type="SUPFAM" id="SSF53092">
    <property type="entry name" value="Creatinase/prolidase N-terminal domain"/>
    <property type="match status" value="1"/>
</dbReference>
<protein>
    <submittedName>
        <fullName evidence="8">Xaa-Pro aminopeptidase</fullName>
        <ecNumber evidence="8">3.4.11.9</ecNumber>
    </submittedName>
</protein>
<dbReference type="GO" id="GO:0008235">
    <property type="term" value="F:metalloexopeptidase activity"/>
    <property type="evidence" value="ECO:0007669"/>
    <property type="project" value="UniProtKB-ARBA"/>
</dbReference>